<protein>
    <submittedName>
        <fullName evidence="2">Uncharacterized protein</fullName>
    </submittedName>
</protein>
<gene>
    <name evidence="2" type="ORF">IAB07_02890</name>
</gene>
<accession>A0A9D1MM54</accession>
<evidence type="ECO:0000313" key="3">
    <source>
        <dbReference type="Proteomes" id="UP000824145"/>
    </source>
</evidence>
<keyword evidence="1" id="KW-0472">Membrane</keyword>
<evidence type="ECO:0000313" key="2">
    <source>
        <dbReference type="EMBL" id="HIU62700.1"/>
    </source>
</evidence>
<sequence>MNGGADDKRQRRIFAAFTAVTVFAALFTAAALGLIVSPLITKAYAYAVYALSAAFLLAAAGIYMMIRGALALKMAEKAGKTA</sequence>
<feature type="transmembrane region" description="Helical" evidence="1">
    <location>
        <begin position="43"/>
        <end position="66"/>
    </location>
</feature>
<keyword evidence="1" id="KW-1133">Transmembrane helix</keyword>
<feature type="transmembrane region" description="Helical" evidence="1">
    <location>
        <begin position="12"/>
        <end position="37"/>
    </location>
</feature>
<comment type="caution">
    <text evidence="2">The sequence shown here is derived from an EMBL/GenBank/DDBJ whole genome shotgun (WGS) entry which is preliminary data.</text>
</comment>
<evidence type="ECO:0000256" key="1">
    <source>
        <dbReference type="SAM" id="Phobius"/>
    </source>
</evidence>
<dbReference type="AlphaFoldDB" id="A0A9D1MM54"/>
<proteinExistence type="predicted"/>
<keyword evidence="1" id="KW-0812">Transmembrane</keyword>
<reference evidence="2" key="1">
    <citation type="submission" date="2020-10" db="EMBL/GenBank/DDBJ databases">
        <authorList>
            <person name="Gilroy R."/>
        </authorList>
    </citation>
    <scope>NUCLEOTIDE SEQUENCE</scope>
    <source>
        <strain evidence="2">9366</strain>
    </source>
</reference>
<name>A0A9D1MM54_9FIRM</name>
<dbReference type="EMBL" id="DVNJ01000015">
    <property type="protein sequence ID" value="HIU62700.1"/>
    <property type="molecule type" value="Genomic_DNA"/>
</dbReference>
<organism evidence="2 3">
    <name type="scientific">Candidatus Caccalectryoclostridium excrementigallinarum</name>
    <dbReference type="NCBI Taxonomy" id="2840710"/>
    <lineage>
        <taxon>Bacteria</taxon>
        <taxon>Bacillati</taxon>
        <taxon>Bacillota</taxon>
        <taxon>Clostridia</taxon>
        <taxon>Christensenellales</taxon>
        <taxon>Christensenellaceae</taxon>
        <taxon>Christensenellaceae incertae sedis</taxon>
        <taxon>Candidatus Caccalectryoclostridium</taxon>
    </lineage>
</organism>
<dbReference type="Proteomes" id="UP000824145">
    <property type="component" value="Unassembled WGS sequence"/>
</dbReference>
<reference evidence="2" key="2">
    <citation type="journal article" date="2021" name="PeerJ">
        <title>Extensive microbial diversity within the chicken gut microbiome revealed by metagenomics and culture.</title>
        <authorList>
            <person name="Gilroy R."/>
            <person name="Ravi A."/>
            <person name="Getino M."/>
            <person name="Pursley I."/>
            <person name="Horton D.L."/>
            <person name="Alikhan N.F."/>
            <person name="Baker D."/>
            <person name="Gharbi K."/>
            <person name="Hall N."/>
            <person name="Watson M."/>
            <person name="Adriaenssens E.M."/>
            <person name="Foster-Nyarko E."/>
            <person name="Jarju S."/>
            <person name="Secka A."/>
            <person name="Antonio M."/>
            <person name="Oren A."/>
            <person name="Chaudhuri R.R."/>
            <person name="La Ragione R."/>
            <person name="Hildebrand F."/>
            <person name="Pallen M.J."/>
        </authorList>
    </citation>
    <scope>NUCLEOTIDE SEQUENCE</scope>
    <source>
        <strain evidence="2">9366</strain>
    </source>
</reference>